<protein>
    <submittedName>
        <fullName evidence="2">Uncharacterized protein</fullName>
    </submittedName>
</protein>
<feature type="compositionally biased region" description="Acidic residues" evidence="1">
    <location>
        <begin position="78"/>
        <end position="93"/>
    </location>
</feature>
<evidence type="ECO:0000313" key="3">
    <source>
        <dbReference type="Proteomes" id="UP000626092"/>
    </source>
</evidence>
<sequence>MSLRGERMMKVVVAQFYGIAVLSGKERVRRGGGSNSDTENCSDKDEDDNVGNTEGESISDGESKGGDRVFENNKSDDGTMDEDYEATQEDSTG</sequence>
<comment type="caution">
    <text evidence="2">The sequence shown here is derived from an EMBL/GenBank/DDBJ whole genome shotgun (WGS) entry which is preliminary data.</text>
</comment>
<proteinExistence type="predicted"/>
<accession>A0A834GLS0</accession>
<gene>
    <name evidence="2" type="ORF">RHSIM_Rhsim07G0026900</name>
</gene>
<evidence type="ECO:0000256" key="1">
    <source>
        <dbReference type="SAM" id="MobiDB-lite"/>
    </source>
</evidence>
<evidence type="ECO:0000313" key="2">
    <source>
        <dbReference type="EMBL" id="KAF7138007.1"/>
    </source>
</evidence>
<name>A0A834GLS0_RHOSS</name>
<reference evidence="2" key="1">
    <citation type="submission" date="2019-11" db="EMBL/GenBank/DDBJ databases">
        <authorList>
            <person name="Liu Y."/>
            <person name="Hou J."/>
            <person name="Li T.-Q."/>
            <person name="Guan C.-H."/>
            <person name="Wu X."/>
            <person name="Wu H.-Z."/>
            <person name="Ling F."/>
            <person name="Zhang R."/>
            <person name="Shi X.-G."/>
            <person name="Ren J.-P."/>
            <person name="Chen E.-F."/>
            <person name="Sun J.-M."/>
        </authorList>
    </citation>
    <scope>NUCLEOTIDE SEQUENCE</scope>
    <source>
        <strain evidence="2">Adult_tree_wgs_1</strain>
        <tissue evidence="2">Leaves</tissue>
    </source>
</reference>
<dbReference type="EMBL" id="WJXA01000007">
    <property type="protein sequence ID" value="KAF7138007.1"/>
    <property type="molecule type" value="Genomic_DNA"/>
</dbReference>
<feature type="compositionally biased region" description="Basic and acidic residues" evidence="1">
    <location>
        <begin position="61"/>
        <end position="77"/>
    </location>
</feature>
<dbReference type="AlphaFoldDB" id="A0A834GLS0"/>
<feature type="region of interest" description="Disordered" evidence="1">
    <location>
        <begin position="24"/>
        <end position="93"/>
    </location>
</feature>
<organism evidence="2 3">
    <name type="scientific">Rhododendron simsii</name>
    <name type="common">Sims's rhododendron</name>
    <dbReference type="NCBI Taxonomy" id="118357"/>
    <lineage>
        <taxon>Eukaryota</taxon>
        <taxon>Viridiplantae</taxon>
        <taxon>Streptophyta</taxon>
        <taxon>Embryophyta</taxon>
        <taxon>Tracheophyta</taxon>
        <taxon>Spermatophyta</taxon>
        <taxon>Magnoliopsida</taxon>
        <taxon>eudicotyledons</taxon>
        <taxon>Gunneridae</taxon>
        <taxon>Pentapetalae</taxon>
        <taxon>asterids</taxon>
        <taxon>Ericales</taxon>
        <taxon>Ericaceae</taxon>
        <taxon>Ericoideae</taxon>
        <taxon>Rhodoreae</taxon>
        <taxon>Rhododendron</taxon>
    </lineage>
</organism>
<dbReference type="Proteomes" id="UP000626092">
    <property type="component" value="Unassembled WGS sequence"/>
</dbReference>
<keyword evidence="3" id="KW-1185">Reference proteome</keyword>